<dbReference type="Proteomes" id="UP000247233">
    <property type="component" value="Unassembled WGS sequence"/>
</dbReference>
<evidence type="ECO:0000313" key="2">
    <source>
        <dbReference type="EMBL" id="PWY89173.1"/>
    </source>
</evidence>
<sequence>MAERSKAPEEMLRWDTENEASCPPNPEPVAFKNSHILHRWRHSRSIDEGFDDSAVTVIKADWRASNLQELWEDVRGIKTIEFGNIEHMRRTVEVAVNDDTPLKKVCQAWLDVQIELSEGFQVDARGDVVMGSLMGLDLFKDRLEFVSHKFTFDLPSFGFSETVKCSGASVDHKDRQLYRAPMMVFLDVSGRSEREIEELEFAILLLQMTTRFEQSEEEETNLSAWAILFNGLDYSFSHAMTTRNYLDQLRERLPTNEKIKIEKN</sequence>
<evidence type="ECO:0000256" key="1">
    <source>
        <dbReference type="SAM" id="MobiDB-lite"/>
    </source>
</evidence>
<evidence type="ECO:0000313" key="3">
    <source>
        <dbReference type="Proteomes" id="UP000247233"/>
    </source>
</evidence>
<keyword evidence="3" id="KW-1185">Reference proteome</keyword>
<reference evidence="2 3" key="1">
    <citation type="submission" date="2016-12" db="EMBL/GenBank/DDBJ databases">
        <title>The genomes of Aspergillus section Nigri reveals drivers in fungal speciation.</title>
        <authorList>
            <consortium name="DOE Joint Genome Institute"/>
            <person name="Vesth T.C."/>
            <person name="Nybo J."/>
            <person name="Theobald S."/>
            <person name="Brandl J."/>
            <person name="Frisvad J.C."/>
            <person name="Nielsen K.F."/>
            <person name="Lyhne E.K."/>
            <person name="Kogle M.E."/>
            <person name="Kuo A."/>
            <person name="Riley R."/>
            <person name="Clum A."/>
            <person name="Nolan M."/>
            <person name="Lipzen A."/>
            <person name="Salamov A."/>
            <person name="Henrissat B."/>
            <person name="Wiebenga A."/>
            <person name="De Vries R.P."/>
            <person name="Grigoriev I.V."/>
            <person name="Mortensen U.H."/>
            <person name="Andersen M.R."/>
            <person name="Baker S.E."/>
        </authorList>
    </citation>
    <scope>NUCLEOTIDE SEQUENCE [LARGE SCALE GENOMIC DNA]</scope>
    <source>
        <strain evidence="2 3">CBS 117.55</strain>
    </source>
</reference>
<dbReference type="AlphaFoldDB" id="A0A317WRT9"/>
<feature type="compositionally biased region" description="Basic and acidic residues" evidence="1">
    <location>
        <begin position="1"/>
        <end position="16"/>
    </location>
</feature>
<dbReference type="EMBL" id="MSFL01000004">
    <property type="protein sequence ID" value="PWY89173.1"/>
    <property type="molecule type" value="Genomic_DNA"/>
</dbReference>
<dbReference type="VEuPathDB" id="FungiDB:BO70DRAFT_393683"/>
<protein>
    <submittedName>
        <fullName evidence="2">Uncharacterized protein</fullName>
    </submittedName>
</protein>
<comment type="caution">
    <text evidence="2">The sequence shown here is derived from an EMBL/GenBank/DDBJ whole genome shotgun (WGS) entry which is preliminary data.</text>
</comment>
<feature type="region of interest" description="Disordered" evidence="1">
    <location>
        <begin position="1"/>
        <end position="22"/>
    </location>
</feature>
<gene>
    <name evidence="2" type="ORF">BO70DRAFT_393683</name>
</gene>
<dbReference type="GeneID" id="37068631"/>
<proteinExistence type="predicted"/>
<name>A0A317WRT9_9EURO</name>
<dbReference type="RefSeq" id="XP_025402360.1">
    <property type="nucleotide sequence ID" value="XM_025546394.1"/>
</dbReference>
<organism evidence="2 3">
    <name type="scientific">Aspergillus heteromorphus CBS 117.55</name>
    <dbReference type="NCBI Taxonomy" id="1448321"/>
    <lineage>
        <taxon>Eukaryota</taxon>
        <taxon>Fungi</taxon>
        <taxon>Dikarya</taxon>
        <taxon>Ascomycota</taxon>
        <taxon>Pezizomycotina</taxon>
        <taxon>Eurotiomycetes</taxon>
        <taxon>Eurotiomycetidae</taxon>
        <taxon>Eurotiales</taxon>
        <taxon>Aspergillaceae</taxon>
        <taxon>Aspergillus</taxon>
        <taxon>Aspergillus subgen. Circumdati</taxon>
    </lineage>
</organism>
<accession>A0A317WRT9</accession>